<feature type="region of interest" description="Disordered" evidence="1">
    <location>
        <begin position="630"/>
        <end position="670"/>
    </location>
</feature>
<evidence type="ECO:0000256" key="1">
    <source>
        <dbReference type="SAM" id="MobiDB-lite"/>
    </source>
</evidence>
<keyword evidence="2" id="KW-0472">Membrane</keyword>
<dbReference type="EMBL" id="UGOA01000001">
    <property type="protein sequence ID" value="STX43765.1"/>
    <property type="molecule type" value="Genomic_DNA"/>
</dbReference>
<feature type="transmembrane region" description="Helical" evidence="2">
    <location>
        <begin position="436"/>
        <end position="456"/>
    </location>
</feature>
<dbReference type="RefSeq" id="WP_115221958.1">
    <property type="nucleotide sequence ID" value="NZ_UGOA01000001.1"/>
</dbReference>
<keyword evidence="2" id="KW-0812">Transmembrane</keyword>
<keyword evidence="4" id="KW-1185">Reference proteome</keyword>
<dbReference type="AlphaFoldDB" id="A0A378J821"/>
<dbReference type="Proteomes" id="UP000254677">
    <property type="component" value="Unassembled WGS sequence"/>
</dbReference>
<sequence>MEFLDIANRYIPGYGLLNRRKRKTFERSPAGLQFIRAVKDTLTSIEEIRASLAWWQVLFSSPETIYAQAKQNFVAQKTRLLSDIEQTDAYKKVVARIIWEILRAEYPDFKLLTTEQKRLLTQAEFSRGLQTSIPPLLEDEQDVTNPAVLEQIRDEKRKIIAAWKALFLANPEMAPLRETIAQRKEEIRQQEIVQKIVVLDERANALAQAFPLLNNPLPPHEESAIAVLRARYRLEMQKKEPNTAKVEEMLVTEVVFYYLQQATAKNLPNEMILHNFNQRQANRIAKEIMQAFNDKEALLLDHWLQVYKQELGNHIIEKLLLINGKEWKIPSDTQGQVLMHSLSYLWNNRVVNGGTEFVNKLADAHAFIQATSFATQNESSFLAILDLYNYSRFANQINENKAIIASLLAPFRPIYEEYRDIGLYEKDPFFKFARMVMPMIVAVTAIVLTALLLNPLGLSDLVFTFILIPTVLVALRAAAEYIVVKNDLYQKARQLYYGGTFEIPEFQINPRMISAFGNHEKATMVRNFYIDEFKRCEEIEASYQSKAALSEQDLISRMENVNRRRTLWLEWYDIHSNLALGYDKTPKIVLARLHEVGNTEFQSLKKVLKDSEETQLQSSVNRLVSEVTTTLSTTPQETPVDSADNHGITPQETPVGSADGHGGGPQEIPVVNADSHSDALAELPAVRTPINHSPRLFRPLHCLVHQKRVEEVDCILSALSTPIVGC</sequence>
<proteinExistence type="predicted"/>
<evidence type="ECO:0000313" key="4">
    <source>
        <dbReference type="Proteomes" id="UP000254677"/>
    </source>
</evidence>
<feature type="transmembrane region" description="Helical" evidence="2">
    <location>
        <begin position="462"/>
        <end position="484"/>
    </location>
</feature>
<evidence type="ECO:0000256" key="2">
    <source>
        <dbReference type="SAM" id="Phobius"/>
    </source>
</evidence>
<organism evidence="3 4">
    <name type="scientific">Legionella donaldsonii</name>
    <dbReference type="NCBI Taxonomy" id="45060"/>
    <lineage>
        <taxon>Bacteria</taxon>
        <taxon>Pseudomonadati</taxon>
        <taxon>Pseudomonadota</taxon>
        <taxon>Gammaproteobacteria</taxon>
        <taxon>Legionellales</taxon>
        <taxon>Legionellaceae</taxon>
        <taxon>Legionella</taxon>
    </lineage>
</organism>
<gene>
    <name evidence="3" type="ORF">NCTC13292_02373</name>
</gene>
<name>A0A378J821_9GAMM</name>
<keyword evidence="2" id="KW-1133">Transmembrane helix</keyword>
<protein>
    <submittedName>
        <fullName evidence="3">Uncharacterized protein</fullName>
    </submittedName>
</protein>
<reference evidence="3 4" key="1">
    <citation type="submission" date="2018-06" db="EMBL/GenBank/DDBJ databases">
        <authorList>
            <consortium name="Pathogen Informatics"/>
            <person name="Doyle S."/>
        </authorList>
    </citation>
    <scope>NUCLEOTIDE SEQUENCE [LARGE SCALE GENOMIC DNA]</scope>
    <source>
        <strain evidence="3 4">NCTC13292</strain>
    </source>
</reference>
<accession>A0A378J821</accession>
<feature type="compositionally biased region" description="Low complexity" evidence="1">
    <location>
        <begin position="630"/>
        <end position="639"/>
    </location>
</feature>
<dbReference type="OrthoDB" id="5653491at2"/>
<evidence type="ECO:0000313" key="3">
    <source>
        <dbReference type="EMBL" id="STX43765.1"/>
    </source>
</evidence>